<keyword evidence="1" id="KW-0732">Signal</keyword>
<protein>
    <recommendedName>
        <fullName evidence="4">SbsC C-terminal domain-containing protein</fullName>
    </recommendedName>
</protein>
<sequence>MKHKRSLALFALVAVPSLIFTTPTTSASAAGISANSKTTYIYNYNYYYYNSNVSNVIQLINNINDTASSFQPTLEAANKAYNALTETEKQYVTNYSTLSNHQQTRVAYRRLATQIEEKLASVESSSINYYQNVIETRDWYNTLNAAQKSFISADTQKILTSSIAPNTSVDKVVNKIQLLNSSRISFHKDVAEARAEYNALRRFSNVSFPSGTEKLLLDAEQLVLKDKAAAKEVENAIAALSPKTSTNQDVQAVKTAFEALTPVQQQLVPNVGTLVDYVNGKYKLPAKGSTIKTPILSDTAAAPGKNTAMSKSRNTYKAKINVADSEISTERFVLTTKANMTVIVPPLGTLVNGDAGVMDIQLTRNLNRITFQATLNKKPVEFVADMEIIIENLPKDASIVRINEFGDHEPASYSVNDNQHIIQTKTSGTFQIIRN</sequence>
<dbReference type="RefSeq" id="WP_354472298.1">
    <property type="nucleotide sequence ID" value="NZ_JBEPSB010000017.1"/>
</dbReference>
<proteinExistence type="predicted"/>
<dbReference type="EMBL" id="JBEPSB010000017">
    <property type="protein sequence ID" value="MET4562071.1"/>
    <property type="molecule type" value="Genomic_DNA"/>
</dbReference>
<keyword evidence="3" id="KW-1185">Reference proteome</keyword>
<feature type="chain" id="PRO_5046829054" description="SbsC C-terminal domain-containing protein" evidence="1">
    <location>
        <begin position="30"/>
        <end position="435"/>
    </location>
</feature>
<gene>
    <name evidence="2" type="ORF">ABIA69_003256</name>
</gene>
<name>A0ABV2PMU1_9BACI</name>
<organism evidence="2 3">
    <name type="scientific">Lysinibacillus parviboronicapiens</name>
    <dbReference type="NCBI Taxonomy" id="436516"/>
    <lineage>
        <taxon>Bacteria</taxon>
        <taxon>Bacillati</taxon>
        <taxon>Bacillota</taxon>
        <taxon>Bacilli</taxon>
        <taxon>Bacillales</taxon>
        <taxon>Bacillaceae</taxon>
        <taxon>Lysinibacillus</taxon>
    </lineage>
</organism>
<reference evidence="2 3" key="1">
    <citation type="submission" date="2024-06" db="EMBL/GenBank/DDBJ databases">
        <title>Sorghum-associated microbial communities from plants grown in Nebraska, USA.</title>
        <authorList>
            <person name="Schachtman D."/>
        </authorList>
    </citation>
    <scope>NUCLEOTIDE SEQUENCE [LARGE SCALE GENOMIC DNA]</scope>
    <source>
        <strain evidence="2 3">736</strain>
    </source>
</reference>
<dbReference type="Proteomes" id="UP001549363">
    <property type="component" value="Unassembled WGS sequence"/>
</dbReference>
<feature type="signal peptide" evidence="1">
    <location>
        <begin position="1"/>
        <end position="29"/>
    </location>
</feature>
<evidence type="ECO:0000256" key="1">
    <source>
        <dbReference type="SAM" id="SignalP"/>
    </source>
</evidence>
<comment type="caution">
    <text evidence="2">The sequence shown here is derived from an EMBL/GenBank/DDBJ whole genome shotgun (WGS) entry which is preliminary data.</text>
</comment>
<evidence type="ECO:0008006" key="4">
    <source>
        <dbReference type="Google" id="ProtNLM"/>
    </source>
</evidence>
<evidence type="ECO:0000313" key="2">
    <source>
        <dbReference type="EMBL" id="MET4562071.1"/>
    </source>
</evidence>
<evidence type="ECO:0000313" key="3">
    <source>
        <dbReference type="Proteomes" id="UP001549363"/>
    </source>
</evidence>
<accession>A0ABV2PMU1</accession>